<dbReference type="AlphaFoldDB" id="A0A4Y2DZA5"/>
<gene>
    <name evidence="1" type="ORF">AVEN_154604_1</name>
</gene>
<evidence type="ECO:0000313" key="2">
    <source>
        <dbReference type="Proteomes" id="UP000499080"/>
    </source>
</evidence>
<proteinExistence type="predicted"/>
<dbReference type="OrthoDB" id="8043281at2759"/>
<keyword evidence="2" id="KW-1185">Reference proteome</keyword>
<feature type="non-terminal residue" evidence="1">
    <location>
        <position position="1"/>
    </location>
</feature>
<organism evidence="1 2">
    <name type="scientific">Araneus ventricosus</name>
    <name type="common">Orbweaver spider</name>
    <name type="synonym">Epeira ventricosa</name>
    <dbReference type="NCBI Taxonomy" id="182803"/>
    <lineage>
        <taxon>Eukaryota</taxon>
        <taxon>Metazoa</taxon>
        <taxon>Ecdysozoa</taxon>
        <taxon>Arthropoda</taxon>
        <taxon>Chelicerata</taxon>
        <taxon>Arachnida</taxon>
        <taxon>Araneae</taxon>
        <taxon>Araneomorphae</taxon>
        <taxon>Entelegynae</taxon>
        <taxon>Araneoidea</taxon>
        <taxon>Araneidae</taxon>
        <taxon>Araneus</taxon>
    </lineage>
</organism>
<dbReference type="Proteomes" id="UP000499080">
    <property type="component" value="Unassembled WGS sequence"/>
</dbReference>
<dbReference type="EMBL" id="BGPR01244420">
    <property type="protein sequence ID" value="GBM21098.1"/>
    <property type="molecule type" value="Genomic_DNA"/>
</dbReference>
<accession>A0A4Y2DZA5</accession>
<protein>
    <submittedName>
        <fullName evidence="1">Uncharacterized protein</fullName>
    </submittedName>
</protein>
<name>A0A4Y2DZA5_ARAVE</name>
<evidence type="ECO:0000313" key="1">
    <source>
        <dbReference type="EMBL" id="GBM21098.1"/>
    </source>
</evidence>
<reference evidence="1 2" key="1">
    <citation type="journal article" date="2019" name="Sci. Rep.">
        <title>Orb-weaving spider Araneus ventricosus genome elucidates the spidroin gene catalogue.</title>
        <authorList>
            <person name="Kono N."/>
            <person name="Nakamura H."/>
            <person name="Ohtoshi R."/>
            <person name="Moran D.A.P."/>
            <person name="Shinohara A."/>
            <person name="Yoshida Y."/>
            <person name="Fujiwara M."/>
            <person name="Mori M."/>
            <person name="Tomita M."/>
            <person name="Arakawa K."/>
        </authorList>
    </citation>
    <scope>NUCLEOTIDE SEQUENCE [LARGE SCALE GENOMIC DNA]</scope>
</reference>
<sequence>GEDGCQYSADKLMENISGEKPTPATVTQKTKEKYGGRIVFSTVRTRKTTVCFRGATEKILNDTWCTSKSSNEKTERERIVRTAGLNTFHSMGVSSSLDRPVLSLLQTVSKG</sequence>
<comment type="caution">
    <text evidence="1">The sequence shown here is derived from an EMBL/GenBank/DDBJ whole genome shotgun (WGS) entry which is preliminary data.</text>
</comment>